<proteinExistence type="predicted"/>
<dbReference type="Pfam" id="PF23918">
    <property type="entry name" value="DUF7257"/>
    <property type="match status" value="1"/>
</dbReference>
<feature type="compositionally biased region" description="Basic and acidic residues" evidence="1">
    <location>
        <begin position="163"/>
        <end position="185"/>
    </location>
</feature>
<evidence type="ECO:0000313" key="4">
    <source>
        <dbReference type="EMBL" id="AOT27251.1"/>
    </source>
</evidence>
<feature type="compositionally biased region" description="Basic residues" evidence="1">
    <location>
        <begin position="77"/>
        <end position="92"/>
    </location>
</feature>
<evidence type="ECO:0000259" key="2">
    <source>
        <dbReference type="Pfam" id="PF23918"/>
    </source>
</evidence>
<feature type="region of interest" description="Disordered" evidence="1">
    <location>
        <begin position="1"/>
        <end position="241"/>
    </location>
</feature>
<accession>A0A1D8EYG2</accession>
<feature type="domain" description="DUF7257" evidence="2">
    <location>
        <begin position="763"/>
        <end position="937"/>
    </location>
</feature>
<keyword evidence="5" id="KW-1185">Reference proteome</keyword>
<evidence type="ECO:0000256" key="1">
    <source>
        <dbReference type="SAM" id="MobiDB-lite"/>
    </source>
</evidence>
<name>A0A1D8EYG2_9CAUD</name>
<evidence type="ECO:0000259" key="3">
    <source>
        <dbReference type="Pfam" id="PF24243"/>
    </source>
</evidence>
<gene>
    <name evidence="4" type="ORF">SEA_FORTUNATO_28</name>
</gene>
<protein>
    <submittedName>
        <fullName evidence="4">Minor tail protein</fullName>
    </submittedName>
</protein>
<feature type="compositionally biased region" description="Basic residues" evidence="1">
    <location>
        <begin position="138"/>
        <end position="161"/>
    </location>
</feature>
<evidence type="ECO:0000313" key="5">
    <source>
        <dbReference type="Proteomes" id="UP000222191"/>
    </source>
</evidence>
<feature type="compositionally biased region" description="Basic and acidic residues" evidence="1">
    <location>
        <begin position="214"/>
        <end position="226"/>
    </location>
</feature>
<feature type="compositionally biased region" description="Low complexity" evidence="1">
    <location>
        <begin position="8"/>
        <end position="27"/>
    </location>
</feature>
<dbReference type="EMBL" id="KX589269">
    <property type="protein sequence ID" value="AOT27251.1"/>
    <property type="molecule type" value="Genomic_DNA"/>
</dbReference>
<dbReference type="Proteomes" id="UP000222191">
    <property type="component" value="Segment"/>
</dbReference>
<feature type="compositionally biased region" description="Basic and acidic residues" evidence="1">
    <location>
        <begin position="109"/>
        <end position="128"/>
    </location>
</feature>
<feature type="domain" description="Minor tail protein gp31 C-terminal" evidence="3">
    <location>
        <begin position="968"/>
        <end position="992"/>
    </location>
</feature>
<organism evidence="4 5">
    <name type="scientific">Mycobacterium phage Fortunato</name>
    <dbReference type="NCBI Taxonomy" id="1882439"/>
    <lineage>
        <taxon>Viruses</taxon>
        <taxon>Duplodnaviria</taxon>
        <taxon>Heunggongvirae</taxon>
        <taxon>Uroviricota</taxon>
        <taxon>Caudoviricetes</taxon>
        <taxon>Bclasvirinae</taxon>
        <taxon>Coopervirus</taxon>
        <taxon>Coopervirus fortunato</taxon>
    </lineage>
</organism>
<sequence length="994" mass="103166">MGLHDRGPGAAHAGTGAAGPRGRPVRLPGHHRRADAGPDHGPAGGLRSPVDRGGGHAHPWPAAAGPGGHPGRGALSGRRHRLRARRHRHRERRAGARPGQPGPRARRLLRPEPAIHRQPGQHERRQQRDAGGAEVRPHHGRGAHHAGAAQRHRAAPRRAGHVRPADAERPVRDRGARRATADAAHRLRGQSAGRGGYRIGHHGDRGGEAGADQRQGRADAEPERRGGGPMTALLAPGRTPQNDAELARSFHDRLRKLETASTVRVGPWVLSNDPATGNLRATRPGQTVVIDESGSTEVLDAASLNLSGYVTDKELVDALSQIDTGGSIESMWADLYTALTGLLNPVNALSALANFFKVELGSPITSNRLPLIPLSHIRPVNPNLLLDGSFDDEATLSGFPDWDYDEADGRSRPGSAYTMADGLTHTIRSNAVEVEADDELDAEVYAKWVGLVVTAATPIRLAIASYDENDVLIGGAPAVVASAGAAGNSGGTGGWGTKLSVTGWSPPANAKYVVVELTVTTGATGGTVKYDDAALRKTGTLPQSYINGLVDALQGLWNGVQARIDDFMDLLDAFGGFVIGSGQGQLTDVITRLQGLNPLTGIFDASKLGNIGNIPAIGQDKIIGLVDDLADAVANGGQTVRNAIVQALTGAVPPGGATDANVISALTSIPATLVQSAVEGASSIDDAIQQALNAVVQGASGVLSAPGTFVDIINQLAGMRNSTAGANAAVVNLQAQVAGLDPAASSEVINFGEFANAGAPPSMFTKFSDNGSGTLITSNGQLAWDSANAGRELYLFNGGPLQTDLFEVSVVLPQVPTHGWFGADSSNYIWLIGRSNAGSTALVAARLAWDEIRLYNLAGGTFTQFGPTISESDILTAGCSVSFKGGTVAEPRYFHVAINGTKKLVYTDGSAGAPVTVLGSDYRNCGMGVEKGSSYLTGTISTWSMYDGGSSAGSGVVAGYTAAGLTNLNLWKGTAAQYAAIATKNANTIYVVKN</sequence>
<dbReference type="InterPro" id="IPR055681">
    <property type="entry name" value="DUF7257"/>
</dbReference>
<dbReference type="InterPro" id="IPR056923">
    <property type="entry name" value="Minor_tail_gp31_C"/>
</dbReference>
<reference evidence="5" key="1">
    <citation type="submission" date="2016-07" db="EMBL/GenBank/DDBJ databases">
        <authorList>
            <person name="Edmondson J.L."/>
            <person name="Brown K.M."/>
            <person name="Clay L.G."/>
            <person name="Dean J.R."/>
            <person name="Godwin C.O."/>
            <person name="Hill N.P."/>
            <person name="Jones J."/>
            <person name="Jones M.B."/>
            <person name="Lynch M.K."/>
            <person name="Martin S."/>
            <person name="Roark C.M."/>
            <person name="Rogers R.G."/>
            <person name="Savage M.R."/>
            <person name="Schaal D.L."/>
            <person name="Thomason K.A."/>
            <person name="Woodall A.M."/>
            <person name="Plymale R."/>
            <person name="Reyna N."/>
            <person name="Garlena R.A."/>
            <person name="Russell D.A."/>
            <person name="Pope W.H."/>
            <person name="Jacobs-Sera D."/>
            <person name="Hendrix R.W."/>
            <person name="Hatfull G.F."/>
        </authorList>
    </citation>
    <scope>NUCLEOTIDE SEQUENCE [LARGE SCALE GENOMIC DNA]</scope>
</reference>
<dbReference type="Gene3D" id="2.60.120.260">
    <property type="entry name" value="Galactose-binding domain-like"/>
    <property type="match status" value="1"/>
</dbReference>
<dbReference type="Pfam" id="PF24243">
    <property type="entry name" value="Phage_tail_C"/>
    <property type="match status" value="1"/>
</dbReference>